<gene>
    <name evidence="3" type="ORF">GCM10025782_25530</name>
</gene>
<feature type="region of interest" description="Disordered" evidence="1">
    <location>
        <begin position="72"/>
        <end position="103"/>
    </location>
</feature>
<keyword evidence="2" id="KW-0812">Transmembrane</keyword>
<keyword evidence="2" id="KW-0472">Membrane</keyword>
<sequence length="475" mass="49009">MAEHEDWTAGDDAQLRRAMATLRHDVEAVPLPDVRFVRARGRARRRHRFLGLTAAAAAAAVVAGTVGYAAWGPSSSRTPLTPASSARTAATTPSSTTSTTMAASSLDQPGALPLVGEWASSLELTGSVLLTPVKPFGPVECLQSEPGTKVQQEEITRAPEVQGGQVRFRIGSGQDAATAADGVASDIAGCRLAPGYKVTPASSGTGERVYSYTAGDAGSGWWAVVAGKHDVVVLQVNQNDRPKSGFTLAQVQELVSIAQKRLARYGTGTKATASTTSSPTFTGPKAVDEQMPVVGPSPVPSWKLFVAASQWRSQPLSSGAATSAGPGAMEGSTAVASCETDQEQAGIGGRVGVVSVRVGSSSTGYVGKQRVQLDDSSGADVQQSYVDARLAEAKALFGKGCSTGNGTVKSTPGPTAGTWRLDTVAPDGSPIFSEWVGVTAQKTPGAVSTIVVTKLADPKQGFAELDRLIMLARQK</sequence>
<name>A0ABP8YED3_9MICO</name>
<feature type="compositionally biased region" description="Low complexity" evidence="1">
    <location>
        <begin position="78"/>
        <end position="103"/>
    </location>
</feature>
<organism evidence="3 4">
    <name type="scientific">Pedococcus ginsenosidimutans</name>
    <dbReference type="NCBI Taxonomy" id="490570"/>
    <lineage>
        <taxon>Bacteria</taxon>
        <taxon>Bacillati</taxon>
        <taxon>Actinomycetota</taxon>
        <taxon>Actinomycetes</taxon>
        <taxon>Micrococcales</taxon>
        <taxon>Intrasporangiaceae</taxon>
        <taxon>Pedococcus</taxon>
    </lineage>
</organism>
<evidence type="ECO:0000256" key="2">
    <source>
        <dbReference type="SAM" id="Phobius"/>
    </source>
</evidence>
<dbReference type="EMBL" id="BAABLO010000011">
    <property type="protein sequence ID" value="GAA4726162.1"/>
    <property type="molecule type" value="Genomic_DNA"/>
</dbReference>
<feature type="transmembrane region" description="Helical" evidence="2">
    <location>
        <begin position="49"/>
        <end position="71"/>
    </location>
</feature>
<evidence type="ECO:0000313" key="4">
    <source>
        <dbReference type="Proteomes" id="UP001500556"/>
    </source>
</evidence>
<keyword evidence="4" id="KW-1185">Reference proteome</keyword>
<accession>A0ABP8YED3</accession>
<comment type="caution">
    <text evidence="3">The sequence shown here is derived from an EMBL/GenBank/DDBJ whole genome shotgun (WGS) entry which is preliminary data.</text>
</comment>
<feature type="compositionally biased region" description="Low complexity" evidence="1">
    <location>
        <begin position="269"/>
        <end position="285"/>
    </location>
</feature>
<evidence type="ECO:0000256" key="1">
    <source>
        <dbReference type="SAM" id="MobiDB-lite"/>
    </source>
</evidence>
<evidence type="ECO:0000313" key="3">
    <source>
        <dbReference type="EMBL" id="GAA4726162.1"/>
    </source>
</evidence>
<dbReference type="Proteomes" id="UP001500556">
    <property type="component" value="Unassembled WGS sequence"/>
</dbReference>
<reference evidence="4" key="1">
    <citation type="journal article" date="2019" name="Int. J. Syst. Evol. Microbiol.">
        <title>The Global Catalogue of Microorganisms (GCM) 10K type strain sequencing project: providing services to taxonomists for standard genome sequencing and annotation.</title>
        <authorList>
            <consortium name="The Broad Institute Genomics Platform"/>
            <consortium name="The Broad Institute Genome Sequencing Center for Infectious Disease"/>
            <person name="Wu L."/>
            <person name="Ma J."/>
        </authorList>
    </citation>
    <scope>NUCLEOTIDE SEQUENCE [LARGE SCALE GENOMIC DNA]</scope>
    <source>
        <strain evidence="4">JCM 18961</strain>
    </source>
</reference>
<proteinExistence type="predicted"/>
<feature type="region of interest" description="Disordered" evidence="1">
    <location>
        <begin position="269"/>
        <end position="289"/>
    </location>
</feature>
<protein>
    <submittedName>
        <fullName evidence="3">Uncharacterized protein</fullName>
    </submittedName>
</protein>
<keyword evidence="2" id="KW-1133">Transmembrane helix</keyword>
<dbReference type="RefSeq" id="WP_345503810.1">
    <property type="nucleotide sequence ID" value="NZ_BAABLO010000011.1"/>
</dbReference>